<reference evidence="6" key="1">
    <citation type="journal article" date="2023" name="Mol. Biol. Evol.">
        <title>Third-Generation Sequencing Reveals the Adaptive Role of the Epigenome in Three Deep-Sea Polychaetes.</title>
        <authorList>
            <person name="Perez M."/>
            <person name="Aroh O."/>
            <person name="Sun Y."/>
            <person name="Lan Y."/>
            <person name="Juniper S.K."/>
            <person name="Young C.R."/>
            <person name="Angers B."/>
            <person name="Qian P.Y."/>
        </authorList>
    </citation>
    <scope>NUCLEOTIDE SEQUENCE</scope>
    <source>
        <strain evidence="6">R07B-5</strain>
    </source>
</reference>
<keyword evidence="7" id="KW-1185">Reference proteome</keyword>
<sequence length="574" mass="64209">MSPLKPGNCYFEMEVLDPGEECHIMVGLVPGNKPRDKPHNWKTDTTAYYRSDGKLHTTDGGVQQKFGLPWVAGDVVGCGIKLDGVAHSRADKTRIQVFFTVNGQKLCTLHAHLPPDGLHPAIGMCTHSPEGARVRLSLNASWESSDIIPMSIDTWEEDWVRQHGIRLNGQLLEYTGRAPTVGLAQTSHPLDTRNHYFEIEIVDPGVACHIAIGVARKDYPKNRLPGWNKGSIAYHADDGKIFIGNGFGEPFGPKCYRGEIMGCGILFPREYKAEVDMCENLSLAAANEEDHYHSSDSEDDDDDEGVDQEGGTKVQVFFTRNGKTIGKREIRIARGGFYPTIGMQTPNEKVGRLEAYGIFVKIPGFKKNGLVHKSQMSNTRLEHPEDMVANGDRVYCKVISVDDEGRIGMSMKVVNQTSGTDLDPNHVQASLDEQRRKTGHVRETRRINLGAVLDTTCSKCGGKGHFAQDCFHIPGATTYELLPDIDYLRQQQEAEEEKGKEHIHHKKKKKDKNNANVHKLCNMFHSCNYSYMFVSRQRKKRKTSIIRGNTKNLLPNLIPAAQALRSNEDSRIMM</sequence>
<dbReference type="InterPro" id="IPR003029">
    <property type="entry name" value="S1_domain"/>
</dbReference>
<dbReference type="CDD" id="cd12908">
    <property type="entry name" value="SPRYD3"/>
    <property type="match status" value="1"/>
</dbReference>
<feature type="region of interest" description="Disordered" evidence="2">
    <location>
        <begin position="288"/>
        <end position="313"/>
    </location>
</feature>
<dbReference type="InterPro" id="IPR012340">
    <property type="entry name" value="NA-bd_OB-fold"/>
</dbReference>
<dbReference type="Pfam" id="PF00575">
    <property type="entry name" value="S1"/>
    <property type="match status" value="1"/>
</dbReference>
<dbReference type="EMBL" id="JAODUO010000008">
    <property type="protein sequence ID" value="KAK2193691.1"/>
    <property type="molecule type" value="Genomic_DNA"/>
</dbReference>
<dbReference type="PROSITE" id="PS50188">
    <property type="entry name" value="B302_SPRY"/>
    <property type="match status" value="1"/>
</dbReference>
<dbReference type="PANTHER" id="PTHR15838:SF1">
    <property type="entry name" value="ZINC FINGER CCHC DOMAIN-CONTAINING PROTEIN 17"/>
    <property type="match status" value="1"/>
</dbReference>
<comment type="caution">
    <text evidence="6">The sequence shown here is derived from an EMBL/GenBank/DDBJ whole genome shotgun (WGS) entry which is preliminary data.</text>
</comment>
<dbReference type="SUPFAM" id="SSF50249">
    <property type="entry name" value="Nucleic acid-binding proteins"/>
    <property type="match status" value="1"/>
</dbReference>
<dbReference type="GO" id="GO:0003723">
    <property type="term" value="F:RNA binding"/>
    <property type="evidence" value="ECO:0007669"/>
    <property type="project" value="TreeGrafter"/>
</dbReference>
<evidence type="ECO:0000259" key="3">
    <source>
        <dbReference type="PROSITE" id="PS50126"/>
    </source>
</evidence>
<dbReference type="Proteomes" id="UP001209878">
    <property type="component" value="Unassembled WGS sequence"/>
</dbReference>
<dbReference type="InterPro" id="IPR001870">
    <property type="entry name" value="B30.2/SPRY"/>
</dbReference>
<dbReference type="Gene3D" id="2.60.120.920">
    <property type="match status" value="2"/>
</dbReference>
<dbReference type="PROSITE" id="PS50158">
    <property type="entry name" value="ZF_CCHC"/>
    <property type="match status" value="1"/>
</dbReference>
<dbReference type="GO" id="GO:0043489">
    <property type="term" value="P:RNA stabilization"/>
    <property type="evidence" value="ECO:0007669"/>
    <property type="project" value="TreeGrafter"/>
</dbReference>
<evidence type="ECO:0000259" key="4">
    <source>
        <dbReference type="PROSITE" id="PS50158"/>
    </source>
</evidence>
<keyword evidence="1" id="KW-0479">Metal-binding</keyword>
<dbReference type="SMART" id="SM00316">
    <property type="entry name" value="S1"/>
    <property type="match status" value="1"/>
</dbReference>
<dbReference type="Gene3D" id="2.40.50.140">
    <property type="entry name" value="Nucleic acid-binding proteins"/>
    <property type="match status" value="1"/>
</dbReference>
<evidence type="ECO:0000256" key="1">
    <source>
        <dbReference type="PROSITE-ProRule" id="PRU00047"/>
    </source>
</evidence>
<dbReference type="PANTHER" id="PTHR15838">
    <property type="entry name" value="NUCLEOLAR PROTEIN OF 40 KDA"/>
    <property type="match status" value="1"/>
</dbReference>
<dbReference type="CDD" id="cd12885">
    <property type="entry name" value="SPRY_RanBP_like"/>
    <property type="match status" value="1"/>
</dbReference>
<feature type="region of interest" description="Disordered" evidence="2">
    <location>
        <begin position="492"/>
        <end position="512"/>
    </location>
</feature>
<dbReference type="Pfam" id="PF00622">
    <property type="entry name" value="SPRY"/>
    <property type="match status" value="2"/>
</dbReference>
<feature type="domain" description="S1 motif" evidence="3">
    <location>
        <begin position="342"/>
        <end position="412"/>
    </location>
</feature>
<name>A0AAD9ULE5_RIDPI</name>
<proteinExistence type="predicted"/>
<keyword evidence="1" id="KW-0862">Zinc</keyword>
<organism evidence="6 7">
    <name type="scientific">Ridgeia piscesae</name>
    <name type="common">Tubeworm</name>
    <dbReference type="NCBI Taxonomy" id="27915"/>
    <lineage>
        <taxon>Eukaryota</taxon>
        <taxon>Metazoa</taxon>
        <taxon>Spiralia</taxon>
        <taxon>Lophotrochozoa</taxon>
        <taxon>Annelida</taxon>
        <taxon>Polychaeta</taxon>
        <taxon>Sedentaria</taxon>
        <taxon>Canalipalpata</taxon>
        <taxon>Sabellida</taxon>
        <taxon>Siboglinidae</taxon>
        <taxon>Ridgeia</taxon>
    </lineage>
</organism>
<dbReference type="InterPro" id="IPR044736">
    <property type="entry name" value="Gid1/RanBPM/SPLA_SPRY"/>
</dbReference>
<dbReference type="SMART" id="SM00449">
    <property type="entry name" value="SPRY"/>
    <property type="match status" value="2"/>
</dbReference>
<dbReference type="InterPro" id="IPR001878">
    <property type="entry name" value="Znf_CCHC"/>
</dbReference>
<feature type="compositionally biased region" description="Acidic residues" evidence="2">
    <location>
        <begin position="297"/>
        <end position="307"/>
    </location>
</feature>
<dbReference type="PROSITE" id="PS50126">
    <property type="entry name" value="S1"/>
    <property type="match status" value="1"/>
</dbReference>
<gene>
    <name evidence="6" type="ORF">NP493_8g05025</name>
</gene>
<dbReference type="AlphaFoldDB" id="A0AAD9ULE5"/>
<accession>A0AAD9ULE5</accession>
<dbReference type="InterPro" id="IPR043136">
    <property type="entry name" value="B30.2/SPRY_sf"/>
</dbReference>
<dbReference type="InterPro" id="IPR013320">
    <property type="entry name" value="ConA-like_dom_sf"/>
</dbReference>
<feature type="domain" description="CCHC-type" evidence="4">
    <location>
        <begin position="457"/>
        <end position="470"/>
    </location>
</feature>
<feature type="domain" description="B30.2/SPRY" evidence="5">
    <location>
        <begin position="1"/>
        <end position="141"/>
    </location>
</feature>
<evidence type="ECO:0000313" key="7">
    <source>
        <dbReference type="Proteomes" id="UP001209878"/>
    </source>
</evidence>
<evidence type="ECO:0000313" key="6">
    <source>
        <dbReference type="EMBL" id="KAK2193691.1"/>
    </source>
</evidence>
<keyword evidence="1" id="KW-0863">Zinc-finger</keyword>
<evidence type="ECO:0008006" key="8">
    <source>
        <dbReference type="Google" id="ProtNLM"/>
    </source>
</evidence>
<dbReference type="GO" id="GO:0008270">
    <property type="term" value="F:zinc ion binding"/>
    <property type="evidence" value="ECO:0007669"/>
    <property type="project" value="UniProtKB-KW"/>
</dbReference>
<dbReference type="InterPro" id="IPR003877">
    <property type="entry name" value="SPRY_dom"/>
</dbReference>
<evidence type="ECO:0000259" key="5">
    <source>
        <dbReference type="PROSITE" id="PS50188"/>
    </source>
</evidence>
<dbReference type="InterPro" id="IPR035783">
    <property type="entry name" value="SPRYD3_SPRY"/>
</dbReference>
<protein>
    <recommendedName>
        <fullName evidence="8">CCHC-type domain-containing protein</fullName>
    </recommendedName>
</protein>
<dbReference type="SUPFAM" id="SSF49899">
    <property type="entry name" value="Concanavalin A-like lectins/glucanases"/>
    <property type="match status" value="2"/>
</dbReference>
<evidence type="ECO:0000256" key="2">
    <source>
        <dbReference type="SAM" id="MobiDB-lite"/>
    </source>
</evidence>
<feature type="compositionally biased region" description="Basic residues" evidence="2">
    <location>
        <begin position="501"/>
        <end position="511"/>
    </location>
</feature>